<keyword evidence="2" id="KW-0812">Transmembrane</keyword>
<evidence type="ECO:0000313" key="4">
    <source>
        <dbReference type="Proteomes" id="UP000230233"/>
    </source>
</evidence>
<evidence type="ECO:0000256" key="1">
    <source>
        <dbReference type="SAM" id="MobiDB-lite"/>
    </source>
</evidence>
<reference evidence="4" key="1">
    <citation type="submission" date="2017-10" db="EMBL/GenBank/DDBJ databases">
        <title>Rapid genome shrinkage in a self-fertile nematode reveals novel sperm competition proteins.</title>
        <authorList>
            <person name="Yin D."/>
            <person name="Schwarz E.M."/>
            <person name="Thomas C.G."/>
            <person name="Felde R.L."/>
            <person name="Korf I.F."/>
            <person name="Cutter A.D."/>
            <person name="Schartner C.M."/>
            <person name="Ralston E.J."/>
            <person name="Meyer B.J."/>
            <person name="Haag E.S."/>
        </authorList>
    </citation>
    <scope>NUCLEOTIDE SEQUENCE [LARGE SCALE GENOMIC DNA]</scope>
    <source>
        <strain evidence="4">JU1422</strain>
    </source>
</reference>
<keyword evidence="4" id="KW-1185">Reference proteome</keyword>
<evidence type="ECO:0000313" key="3">
    <source>
        <dbReference type="EMBL" id="PIC49409.1"/>
    </source>
</evidence>
<dbReference type="EMBL" id="PDUG01000002">
    <property type="protein sequence ID" value="PIC49409.1"/>
    <property type="molecule type" value="Genomic_DNA"/>
</dbReference>
<name>A0A2G5VCA6_9PELO</name>
<sequence length="237" mass="26178">MMATTAVCNGSPGPFTDQQRELVSHIITGRASHPPNIKHTLAVCSRDEIELIEAACRDVFASKDKVLLPLNLCCDELKACSGFPEKELRKIKLEQRLENVHTCSAFPTQVLDQRADFVDLLLPIFKGKQFSKDDSKFFSTCTPKMEEVFKEACDKFDAKNADKKTAGYYICCKTLDNCTDPFYTQTWFFAVCGGVGLLLIGIIGVVVYFFCIRKKRGGGSGGGGMASSKKSTKKSKK</sequence>
<comment type="caution">
    <text evidence="3">The sequence shown here is derived from an EMBL/GenBank/DDBJ whole genome shotgun (WGS) entry which is preliminary data.</text>
</comment>
<protein>
    <submittedName>
        <fullName evidence="3">Uncharacterized protein</fullName>
    </submittedName>
</protein>
<gene>
    <name evidence="3" type="primary">Cnig_chr_II.g8029</name>
    <name evidence="3" type="ORF">B9Z55_008029</name>
</gene>
<dbReference type="AlphaFoldDB" id="A0A2G5VCA6"/>
<dbReference type="OrthoDB" id="10457290at2759"/>
<dbReference type="Proteomes" id="UP000230233">
    <property type="component" value="Chromosome II"/>
</dbReference>
<feature type="transmembrane region" description="Helical" evidence="2">
    <location>
        <begin position="187"/>
        <end position="211"/>
    </location>
</feature>
<feature type="region of interest" description="Disordered" evidence="1">
    <location>
        <begin position="217"/>
        <end position="237"/>
    </location>
</feature>
<keyword evidence="2" id="KW-1133">Transmembrane helix</keyword>
<accession>A0A2G5VCA6</accession>
<keyword evidence="2" id="KW-0472">Membrane</keyword>
<organism evidence="3 4">
    <name type="scientific">Caenorhabditis nigoni</name>
    <dbReference type="NCBI Taxonomy" id="1611254"/>
    <lineage>
        <taxon>Eukaryota</taxon>
        <taxon>Metazoa</taxon>
        <taxon>Ecdysozoa</taxon>
        <taxon>Nematoda</taxon>
        <taxon>Chromadorea</taxon>
        <taxon>Rhabditida</taxon>
        <taxon>Rhabditina</taxon>
        <taxon>Rhabditomorpha</taxon>
        <taxon>Rhabditoidea</taxon>
        <taxon>Rhabditidae</taxon>
        <taxon>Peloderinae</taxon>
        <taxon>Caenorhabditis</taxon>
    </lineage>
</organism>
<proteinExistence type="predicted"/>
<evidence type="ECO:0000256" key="2">
    <source>
        <dbReference type="SAM" id="Phobius"/>
    </source>
</evidence>